<proteinExistence type="predicted"/>
<evidence type="ECO:0000313" key="1">
    <source>
        <dbReference type="EMBL" id="WWQ62061.1"/>
    </source>
</evidence>
<name>A0ACD5A4F3_9ACTN</name>
<dbReference type="EMBL" id="CP146022">
    <property type="protein sequence ID" value="WWQ62061.1"/>
    <property type="molecule type" value="Genomic_DNA"/>
</dbReference>
<accession>A0ACD5A4F3</accession>
<keyword evidence="1" id="KW-0378">Hydrolase</keyword>
<protein>
    <submittedName>
        <fullName evidence="1">3D-(3,5/4)-trihydroxycyclohexane-1,2-dione acylhydrolase (Decyclizing)</fullName>
        <ecNumber evidence="1">3.7.1.22</ecNumber>
    </submittedName>
</protein>
<keyword evidence="2" id="KW-1185">Reference proteome</keyword>
<reference evidence="1" key="1">
    <citation type="journal article" date="2025" name="Int. J. Syst. Evol. Microbiol.">
        <title>Streptomyces citrinus sp. nov., with yellow diffusible pigment.</title>
        <authorList>
            <person name="He Y."/>
            <person name="Yang E."/>
            <person name="Xu J."/>
            <person name="Sun Y."/>
            <person name="Sun L."/>
        </authorList>
    </citation>
    <scope>NUCLEOTIDE SEQUENCE</scope>
    <source>
        <strain evidence="1">Q6</strain>
    </source>
</reference>
<sequence length="647" mass="68626">MSTPRSATTVRLTVAQATVRFLAAQHTERDGQSRPLFAGVLGIFGHGNVAGLGQALFQQEGEEGALPYVLARNEQAMVHTAVAYARHQDRLETWACTASIGPGSTNMLTGAALATINRIPVLLLPADTFATRPSAPVLQELEQPGAADITVNDAFRPLSRFFDRVMRPEQLPSALLGAMRVLTDPAETGAVTIALPQDVQAEAYDWPVELFASRTWHIARPPAEAARITAAAEVLRAARRPLIVAGGGVHYSGAEAALSAFAEATGIPVGETQAGKGALPHGHPQAMGGVGSTGTTAANALARDADVIVGIGTRWSDFTTASRTAFQQAGVRFVNINIAGFDAGKHAGLSVVADAREALTALTAALDGHRVPAAYERRQAELWQRWDRQVEAAYRPPASVTDGLADGVLTQGTVLGCVNELADPRDVVLCAAGSMPGDLHKLWRVRDRKAYHVEYGYSCMGYEIPAALGVRFADDTRDVFAMVGDGGYLMMPTELATAVQERVKVIVVLVQNHGFHSIGSLSESVGSQRFGTRYRYRSADGRLDGPRLPTDLAANARSLGAHVIEVRSRGALEKAIAEAKAWPDDGGPVVIHVETDPSISAPDSDSWWDVPVSEVSALDSTRAARTVYAAQKQAQLPLLAPSETGPA</sequence>
<organism evidence="1 2">
    <name type="scientific">Streptomyces citrinus</name>
    <dbReference type="NCBI Taxonomy" id="3118173"/>
    <lineage>
        <taxon>Bacteria</taxon>
        <taxon>Bacillati</taxon>
        <taxon>Actinomycetota</taxon>
        <taxon>Actinomycetes</taxon>
        <taxon>Kitasatosporales</taxon>
        <taxon>Streptomycetaceae</taxon>
        <taxon>Streptomyces</taxon>
    </lineage>
</organism>
<evidence type="ECO:0000313" key="2">
    <source>
        <dbReference type="Proteomes" id="UP001432251"/>
    </source>
</evidence>
<dbReference type="Proteomes" id="UP001432251">
    <property type="component" value="Chromosome"/>
</dbReference>
<dbReference type="EC" id="3.7.1.22" evidence="1"/>
<gene>
    <name evidence="1" type="primary">iolD</name>
    <name evidence="1" type="ORF">V2W30_00865</name>
</gene>